<keyword evidence="1" id="KW-0433">Leucine-rich repeat</keyword>
<dbReference type="InterPro" id="IPR025875">
    <property type="entry name" value="Leu-rich_rpt_4"/>
</dbReference>
<gene>
    <name evidence="4" type="ORF">IKC_05706</name>
</gene>
<accession>A0A9W5R622</accession>
<protein>
    <recommendedName>
        <fullName evidence="6">Internalin protein</fullName>
    </recommendedName>
</protein>
<dbReference type="InterPro" id="IPR003591">
    <property type="entry name" value="Leu-rich_rpt_typical-subtyp"/>
</dbReference>
<dbReference type="PANTHER" id="PTHR46652">
    <property type="entry name" value="LEUCINE-RICH REPEAT AND IQ DOMAIN-CONTAINING PROTEIN 1-RELATED"/>
    <property type="match status" value="1"/>
</dbReference>
<evidence type="ECO:0000313" key="5">
    <source>
        <dbReference type="Proteomes" id="UP000014028"/>
    </source>
</evidence>
<dbReference type="Proteomes" id="UP000014028">
    <property type="component" value="Unassembled WGS sequence"/>
</dbReference>
<name>A0A9W5R622_BACCE</name>
<keyword evidence="2" id="KW-0677">Repeat</keyword>
<dbReference type="AlphaFoldDB" id="A0A9W5R622"/>
<dbReference type="RefSeq" id="WP_016122906.1">
    <property type="nucleotide sequence ID" value="NZ_KB976831.1"/>
</dbReference>
<evidence type="ECO:0000256" key="1">
    <source>
        <dbReference type="ARBA" id="ARBA00022614"/>
    </source>
</evidence>
<dbReference type="SMART" id="SM00365">
    <property type="entry name" value="LRR_SD22"/>
    <property type="match status" value="7"/>
</dbReference>
<dbReference type="PROSITE" id="PS51450">
    <property type="entry name" value="LRR"/>
    <property type="match status" value="9"/>
</dbReference>
<dbReference type="InterPro" id="IPR032675">
    <property type="entry name" value="LRR_dom_sf"/>
</dbReference>
<proteinExistence type="predicted"/>
<feature type="compositionally biased region" description="Polar residues" evidence="3">
    <location>
        <begin position="53"/>
        <end position="71"/>
    </location>
</feature>
<comment type="caution">
    <text evidence="4">The sequence shown here is derived from an EMBL/GenBank/DDBJ whole genome shotgun (WGS) entry which is preliminary data.</text>
</comment>
<evidence type="ECO:0000256" key="3">
    <source>
        <dbReference type="SAM" id="MobiDB-lite"/>
    </source>
</evidence>
<dbReference type="PANTHER" id="PTHR46652:SF3">
    <property type="entry name" value="LEUCINE-RICH REPEAT-CONTAINING PROTEIN 9"/>
    <property type="match status" value="1"/>
</dbReference>
<dbReference type="EMBL" id="AHFK01000046">
    <property type="protein sequence ID" value="EOQ11107.1"/>
    <property type="molecule type" value="Genomic_DNA"/>
</dbReference>
<evidence type="ECO:0008006" key="6">
    <source>
        <dbReference type="Google" id="ProtNLM"/>
    </source>
</evidence>
<organism evidence="4 5">
    <name type="scientific">Bacillus cereus VD184</name>
    <dbReference type="NCBI Taxonomy" id="1053242"/>
    <lineage>
        <taxon>Bacteria</taxon>
        <taxon>Bacillati</taxon>
        <taxon>Bacillota</taxon>
        <taxon>Bacilli</taxon>
        <taxon>Bacillales</taxon>
        <taxon>Bacillaceae</taxon>
        <taxon>Bacillus</taxon>
        <taxon>Bacillus cereus group</taxon>
    </lineage>
</organism>
<sequence>MKKNMLKKPFNVMVTSALVATTLLTPTVSMIPSVKAEELEQVKQPKVDENQNNEETVPSPEQTEENSQTTPEGIEEKETNEEPAIPSVQPAVDEEAPTPIEEVKNIEQEEKIDVKEEKAVVTIPDDNLRAVIKEKLNVQNDNEITEERMNTMTGTLNANEKNIRNITGLEHAIKINFINLGGNNVTDLSPLRNLTQLTKLWLGNNPINSLTPLENLQNLQELFITDNGINDLGPLRNLTKLENLRAGNNSIRDLGPLVNLQNLKELRLENNQITNVNPLRNLTNLHTLFLTSNAITDVLQLQDLTNLTKLHLSQNKTLTNLSPLQGLVKLTELLITNISVSDLTPLNSLHSLEKLHAQTNQITNIQPLENLQNLTELRLENNRITDANPLKNLQKLNSVSLNSNWLTQLPTELEGKGGISRNFMDGKTEQFAYAFAESTIKIKQGETKNIAVNWTLNGTANAAPTHIPQTPTVRPDNGNADATGTLTNLQVTGKEVGTTVVTYEPVPGLQKTVTVDVEAADIELEAPEVDDFYEKDRYVTGTVKDGTKKIQLHDEAGNLVKTGTVNDDNTFVIYVYDKNYPVGTNLQAVPLDASNKPGKTTPFTVQQKTVAPVDAPDVNEYYEREGYVTGTVKPGTKKIQLHKEGVLVKTGAIETDGTFKIYAGDQKYPAGTNLEAVPFGENDVRGQATPFTVKAIDDVGAPTVNDYHEKESYITGNVAPGTKKIQLHKEGVLVKTGAIETDGTFKIYAGDQKYPVGTELDIVPLNQADRPGIKKTITVISQ</sequence>
<dbReference type="SMART" id="SM00369">
    <property type="entry name" value="LRR_TYP"/>
    <property type="match status" value="8"/>
</dbReference>
<feature type="region of interest" description="Disordered" evidence="3">
    <location>
        <begin position="41"/>
        <end position="98"/>
    </location>
</feature>
<dbReference type="Gene3D" id="3.80.10.10">
    <property type="entry name" value="Ribonuclease Inhibitor"/>
    <property type="match status" value="2"/>
</dbReference>
<evidence type="ECO:0000256" key="2">
    <source>
        <dbReference type="ARBA" id="ARBA00022737"/>
    </source>
</evidence>
<dbReference type="SUPFAM" id="SSF52058">
    <property type="entry name" value="L domain-like"/>
    <property type="match status" value="1"/>
</dbReference>
<reference evidence="4 5" key="1">
    <citation type="submission" date="2012-12" db="EMBL/GenBank/DDBJ databases">
        <title>The Genome Sequence of Bacillus cereus VD184.</title>
        <authorList>
            <consortium name="The Broad Institute Genome Sequencing Platform"/>
            <consortium name="The Broad Institute Genome Sequencing Center for Infectious Disease"/>
            <person name="Feldgarden M."/>
            <person name="Van der Auwera G.A."/>
            <person name="Mahillon J."/>
            <person name="Duprez V."/>
            <person name="Timmery S."/>
            <person name="Mattelet C."/>
            <person name="Dierick K."/>
            <person name="Sun M."/>
            <person name="Yu Z."/>
            <person name="Zhu L."/>
            <person name="Hu X."/>
            <person name="Shank E.B."/>
            <person name="Swiecicka I."/>
            <person name="Hansen B.M."/>
            <person name="Andrup L."/>
            <person name="Walker B."/>
            <person name="Young S.K."/>
            <person name="Zeng Q."/>
            <person name="Gargeya S."/>
            <person name="Fitzgerald M."/>
            <person name="Haas B."/>
            <person name="Abouelleil A."/>
            <person name="Alvarado L."/>
            <person name="Arachchi H.M."/>
            <person name="Berlin A.M."/>
            <person name="Chapman S.B."/>
            <person name="Dewar J."/>
            <person name="Goldberg J."/>
            <person name="Griggs A."/>
            <person name="Gujja S."/>
            <person name="Hansen M."/>
            <person name="Howarth C."/>
            <person name="Imamovic A."/>
            <person name="Larimer J."/>
            <person name="McCowan C."/>
            <person name="Murphy C."/>
            <person name="Neiman D."/>
            <person name="Pearson M."/>
            <person name="Priest M."/>
            <person name="Roberts A."/>
            <person name="Saif S."/>
            <person name="Shea T."/>
            <person name="Sisk P."/>
            <person name="Sykes S."/>
            <person name="Wortman J."/>
            <person name="Nusbaum C."/>
            <person name="Birren B."/>
        </authorList>
    </citation>
    <scope>NUCLEOTIDE SEQUENCE [LARGE SCALE GENOMIC DNA]</scope>
    <source>
        <strain evidence="4 5">VD184</strain>
    </source>
</reference>
<dbReference type="InterPro" id="IPR001611">
    <property type="entry name" value="Leu-rich_rpt"/>
</dbReference>
<evidence type="ECO:0000313" key="4">
    <source>
        <dbReference type="EMBL" id="EOQ11107.1"/>
    </source>
</evidence>
<dbReference type="Pfam" id="PF12799">
    <property type="entry name" value="LRR_4"/>
    <property type="match status" value="2"/>
</dbReference>
<dbReference type="InterPro" id="IPR050836">
    <property type="entry name" value="SDS22/Internalin_LRR"/>
</dbReference>